<keyword evidence="3" id="KW-0479">Metal-binding</keyword>
<comment type="cofactor">
    <cofactor evidence="3">
        <name>FMN</name>
        <dbReference type="ChEBI" id="CHEBI:58210"/>
    </cofactor>
    <text evidence="3">Binds 1 FMN per subunit.</text>
</comment>
<dbReference type="SUPFAM" id="SSF52507">
    <property type="entry name" value="Homo-oligomeric flavin-containing Cys decarboxylases, HFCD"/>
    <property type="match status" value="1"/>
</dbReference>
<dbReference type="InterPro" id="IPR005252">
    <property type="entry name" value="CoaBC"/>
</dbReference>
<proteinExistence type="inferred from homology"/>
<feature type="binding site" evidence="3">
    <location>
        <position position="342"/>
    </location>
    <ligand>
        <name>CTP</name>
        <dbReference type="ChEBI" id="CHEBI:37563"/>
    </ligand>
</feature>
<dbReference type="GO" id="GO:0004632">
    <property type="term" value="F:phosphopantothenate--cysteine ligase activity"/>
    <property type="evidence" value="ECO:0007669"/>
    <property type="project" value="UniProtKB-UniRule"/>
</dbReference>
<dbReference type="InterPro" id="IPR007085">
    <property type="entry name" value="DNA/pantothenate-metab_flavo_C"/>
</dbReference>
<feature type="region of interest" description="Phosphopantothenate--cysteine ligase" evidence="3">
    <location>
        <begin position="191"/>
        <end position="404"/>
    </location>
</feature>
<evidence type="ECO:0000256" key="3">
    <source>
        <dbReference type="HAMAP-Rule" id="MF_02225"/>
    </source>
</evidence>
<dbReference type="GO" id="GO:0010181">
    <property type="term" value="F:FMN binding"/>
    <property type="evidence" value="ECO:0007669"/>
    <property type="project" value="UniProtKB-UniRule"/>
</dbReference>
<feature type="binding site" evidence="3">
    <location>
        <position position="324"/>
    </location>
    <ligand>
        <name>CTP</name>
        <dbReference type="ChEBI" id="CHEBI:37563"/>
    </ligand>
</feature>
<gene>
    <name evidence="3" type="primary">coaBC</name>
    <name evidence="7" type="ORF">GCM10007966_16160</name>
</gene>
<dbReference type="GO" id="GO:0004633">
    <property type="term" value="F:phosphopantothenoylcysteine decarboxylase activity"/>
    <property type="evidence" value="ECO:0007669"/>
    <property type="project" value="UniProtKB-UniRule"/>
</dbReference>
<feature type="binding site" evidence="3">
    <location>
        <begin position="306"/>
        <end position="309"/>
    </location>
    <ligand>
        <name>CTP</name>
        <dbReference type="ChEBI" id="CHEBI:37563"/>
    </ligand>
</feature>
<keyword evidence="8" id="KW-1185">Reference proteome</keyword>
<name>A0A917JXY2_9GAMM</name>
<comment type="catalytic activity">
    <reaction evidence="3 4">
        <text>N-[(R)-4-phosphopantothenoyl]-L-cysteine + H(+) = (R)-4'-phosphopantetheine + CO2</text>
        <dbReference type="Rhea" id="RHEA:16793"/>
        <dbReference type="ChEBI" id="CHEBI:15378"/>
        <dbReference type="ChEBI" id="CHEBI:16526"/>
        <dbReference type="ChEBI" id="CHEBI:59458"/>
        <dbReference type="ChEBI" id="CHEBI:61723"/>
        <dbReference type="EC" id="4.1.1.36"/>
    </reaction>
</comment>
<keyword evidence="3 4" id="KW-0285">Flavoprotein</keyword>
<keyword evidence="2 3" id="KW-0456">Lyase</keyword>
<comment type="catalytic activity">
    <reaction evidence="3 4">
        <text>(R)-4'-phosphopantothenate + L-cysteine + CTP = N-[(R)-4-phosphopantothenoyl]-L-cysteine + CMP + diphosphate + H(+)</text>
        <dbReference type="Rhea" id="RHEA:19397"/>
        <dbReference type="ChEBI" id="CHEBI:10986"/>
        <dbReference type="ChEBI" id="CHEBI:15378"/>
        <dbReference type="ChEBI" id="CHEBI:33019"/>
        <dbReference type="ChEBI" id="CHEBI:35235"/>
        <dbReference type="ChEBI" id="CHEBI:37563"/>
        <dbReference type="ChEBI" id="CHEBI:59458"/>
        <dbReference type="ChEBI" id="CHEBI:60377"/>
        <dbReference type="EC" id="6.3.2.5"/>
    </reaction>
</comment>
<dbReference type="RefSeq" id="WP_131776406.1">
    <property type="nucleotide sequence ID" value="NZ_BMOB01000007.1"/>
</dbReference>
<evidence type="ECO:0000256" key="2">
    <source>
        <dbReference type="ARBA" id="ARBA00023239"/>
    </source>
</evidence>
<dbReference type="GO" id="GO:0015941">
    <property type="term" value="P:pantothenate catabolic process"/>
    <property type="evidence" value="ECO:0007669"/>
    <property type="project" value="InterPro"/>
</dbReference>
<comment type="pathway">
    <text evidence="3 4">Cofactor biosynthesis; coenzyme A biosynthesis; CoA from (R)-pantothenate: step 3/5.</text>
</comment>
<protein>
    <recommendedName>
        <fullName evidence="3">Coenzyme A biosynthesis bifunctional protein CoaBC</fullName>
    </recommendedName>
    <alternativeName>
        <fullName evidence="3">DNA/pantothenate metabolism flavoprotein</fullName>
    </alternativeName>
    <alternativeName>
        <fullName evidence="3">Phosphopantothenoylcysteine synthetase/decarboxylase</fullName>
        <shortName evidence="3">PPCS-PPCDC</shortName>
    </alternativeName>
    <domain>
        <recommendedName>
            <fullName evidence="3">Phosphopantothenoylcysteine decarboxylase</fullName>
            <shortName evidence="3">PPC decarboxylase</shortName>
            <shortName evidence="3">PPC-DC</shortName>
            <ecNumber evidence="3">4.1.1.36</ecNumber>
        </recommendedName>
        <alternativeName>
            <fullName evidence="3">CoaC</fullName>
        </alternativeName>
    </domain>
    <domain>
        <recommendedName>
            <fullName evidence="3">Phosphopantothenate--cysteine ligase</fullName>
            <ecNumber evidence="3">6.3.2.5</ecNumber>
        </recommendedName>
        <alternativeName>
            <fullName evidence="3">CoaB</fullName>
        </alternativeName>
        <alternativeName>
            <fullName evidence="3">Phosphopantothenoylcysteine synthetase</fullName>
            <shortName evidence="3">PPC synthetase</shortName>
            <shortName evidence="3">PPC-S</shortName>
        </alternativeName>
    </domain>
</protein>
<keyword evidence="3" id="KW-0460">Magnesium</keyword>
<accession>A0A917JXY2</accession>
<comment type="similarity">
    <text evidence="3 4">In the C-terminal section; belongs to the PPC synthetase family.</text>
</comment>
<feature type="region of interest" description="Phosphopantothenoylcysteine decarboxylase" evidence="3">
    <location>
        <begin position="1"/>
        <end position="190"/>
    </location>
</feature>
<dbReference type="EC" id="4.1.1.36" evidence="3"/>
<dbReference type="NCBIfam" id="TIGR00521">
    <property type="entry name" value="coaBC_dfp"/>
    <property type="match status" value="1"/>
</dbReference>
<dbReference type="EMBL" id="BMOB01000007">
    <property type="protein sequence ID" value="GGI88180.1"/>
    <property type="molecule type" value="Genomic_DNA"/>
</dbReference>
<dbReference type="InterPro" id="IPR035929">
    <property type="entry name" value="CoaB-like_sf"/>
</dbReference>
<dbReference type="PANTHER" id="PTHR14359:SF6">
    <property type="entry name" value="PHOSPHOPANTOTHENOYLCYSTEINE DECARBOXYLASE"/>
    <property type="match status" value="1"/>
</dbReference>
<evidence type="ECO:0000259" key="5">
    <source>
        <dbReference type="Pfam" id="PF02441"/>
    </source>
</evidence>
<reference evidence="7" key="2">
    <citation type="submission" date="2020-09" db="EMBL/GenBank/DDBJ databases">
        <authorList>
            <person name="Sun Q."/>
            <person name="Ohkuma M."/>
        </authorList>
    </citation>
    <scope>NUCLEOTIDE SEQUENCE</scope>
    <source>
        <strain evidence="7">JCM 13919</strain>
    </source>
</reference>
<dbReference type="InterPro" id="IPR036551">
    <property type="entry name" value="Flavin_trans-like"/>
</dbReference>
<dbReference type="Gene3D" id="3.40.50.1950">
    <property type="entry name" value="Flavin prenyltransferase-like"/>
    <property type="match status" value="1"/>
</dbReference>
<comment type="cofactor">
    <cofactor evidence="3">
        <name>Mg(2+)</name>
        <dbReference type="ChEBI" id="CHEBI:18420"/>
    </cofactor>
</comment>
<dbReference type="GO" id="GO:0046872">
    <property type="term" value="F:metal ion binding"/>
    <property type="evidence" value="ECO:0007669"/>
    <property type="project" value="UniProtKB-KW"/>
</dbReference>
<comment type="pathway">
    <text evidence="3 4">Cofactor biosynthesis; coenzyme A biosynthesis; CoA from (R)-pantothenate: step 2/5.</text>
</comment>
<comment type="caution">
    <text evidence="3">Lacks conserved residue(s) required for the propagation of feature annotation.</text>
</comment>
<dbReference type="AlphaFoldDB" id="A0A917JXY2"/>
<dbReference type="Pfam" id="PF04127">
    <property type="entry name" value="DFP"/>
    <property type="match status" value="1"/>
</dbReference>
<keyword evidence="3 4" id="KW-0436">Ligase</keyword>
<keyword evidence="3 4" id="KW-0288">FMN</keyword>
<comment type="function">
    <text evidence="4">Catalyzes two steps in the biosynthesis of coenzyme A. In the first step cysteine is conjugated to 4'-phosphopantothenate to form 4-phosphopantothenoylcysteine, in the latter compound is decarboxylated to form 4'-phosphopantotheine.</text>
</comment>
<dbReference type="SUPFAM" id="SSF102645">
    <property type="entry name" value="CoaB-like"/>
    <property type="match status" value="1"/>
</dbReference>
<feature type="binding site" evidence="3">
    <location>
        <position position="289"/>
    </location>
    <ligand>
        <name>CTP</name>
        <dbReference type="ChEBI" id="CHEBI:37563"/>
    </ligand>
</feature>
<dbReference type="HAMAP" id="MF_02225">
    <property type="entry name" value="CoaBC"/>
    <property type="match status" value="1"/>
</dbReference>
<organism evidence="7 8">
    <name type="scientific">Legionella impletisoli</name>
    <dbReference type="NCBI Taxonomy" id="343510"/>
    <lineage>
        <taxon>Bacteria</taxon>
        <taxon>Pseudomonadati</taxon>
        <taxon>Pseudomonadota</taxon>
        <taxon>Gammaproteobacteria</taxon>
        <taxon>Legionellales</taxon>
        <taxon>Legionellaceae</taxon>
        <taxon>Legionella</taxon>
    </lineage>
</organism>
<feature type="domain" description="Flavoprotein" evidence="5">
    <location>
        <begin position="7"/>
        <end position="175"/>
    </location>
</feature>
<feature type="active site" description="Proton donor" evidence="3">
    <location>
        <position position="159"/>
    </location>
</feature>
<dbReference type="Gene3D" id="3.40.50.10300">
    <property type="entry name" value="CoaB-like"/>
    <property type="match status" value="1"/>
</dbReference>
<feature type="domain" description="DNA/pantothenate metabolism flavoprotein C-terminal" evidence="6">
    <location>
        <begin position="186"/>
        <end position="394"/>
    </location>
</feature>
<comment type="caution">
    <text evidence="7">The sequence shown here is derived from an EMBL/GenBank/DDBJ whole genome shotgun (WGS) entry which is preliminary data.</text>
</comment>
<dbReference type="Proteomes" id="UP000630149">
    <property type="component" value="Unassembled WGS sequence"/>
</dbReference>
<sequence>MQDFSNKNIVLGVCGGIAAYKSVYLVRELTRLGANVRVVMTDSAQEFITPMTMQAVSGHEVRTTLFDSQAERAMGHIELARWADYLVIAPLSANCMAKLAIGLADDLLSTLYLVTETPVIICPAMNRSMWAHPATKTHCETLVKRGVVVVGPEEGMQACGEQGYGRMSEVADMIDALRLIEVKPWLKGKEVLITAGPTREAIDPVRYLSNRSSGKMGYALAKALYRAGANVTLISGPTVLKKPEGVFLVPVETAEEMLNAVKRFLKKGAIFIGAAAVADYHIKTVSEEKIKKNNQKSLTLELKENPDILSFAVQSGKPSFVVGFAAETSHIIEYAHNKLIKKKLDLIIANEVGKNKGFDEDVNQVSVISKENQVDLASNHKVRLAGQIVAIIASTLQNSSKLKG</sequence>
<dbReference type="Pfam" id="PF02441">
    <property type="entry name" value="Flavoprotein"/>
    <property type="match status" value="1"/>
</dbReference>
<feature type="binding site" evidence="3">
    <location>
        <position position="279"/>
    </location>
    <ligand>
        <name>CTP</name>
        <dbReference type="ChEBI" id="CHEBI:37563"/>
    </ligand>
</feature>
<dbReference type="PANTHER" id="PTHR14359">
    <property type="entry name" value="HOMO-OLIGOMERIC FLAVIN CONTAINING CYS DECARBOXYLASE FAMILY"/>
    <property type="match status" value="1"/>
</dbReference>
<evidence type="ECO:0000313" key="8">
    <source>
        <dbReference type="Proteomes" id="UP000630149"/>
    </source>
</evidence>
<evidence type="ECO:0000256" key="1">
    <source>
        <dbReference type="ARBA" id="ARBA00022793"/>
    </source>
</evidence>
<reference evidence="7" key="1">
    <citation type="journal article" date="2014" name="Int. J. Syst. Evol. Microbiol.">
        <title>Complete genome sequence of Corynebacterium casei LMG S-19264T (=DSM 44701T), isolated from a smear-ripened cheese.</title>
        <authorList>
            <consortium name="US DOE Joint Genome Institute (JGI-PGF)"/>
            <person name="Walter F."/>
            <person name="Albersmeier A."/>
            <person name="Kalinowski J."/>
            <person name="Ruckert C."/>
        </authorList>
    </citation>
    <scope>NUCLEOTIDE SEQUENCE</scope>
    <source>
        <strain evidence="7">JCM 13919</strain>
    </source>
</reference>
<comment type="similarity">
    <text evidence="3 4">In the N-terminal section; belongs to the HFCD (homo-oligomeric flavin containing Cys decarboxylase) superfamily.</text>
</comment>
<evidence type="ECO:0000313" key="7">
    <source>
        <dbReference type="EMBL" id="GGI88180.1"/>
    </source>
</evidence>
<dbReference type="EC" id="6.3.2.5" evidence="3"/>
<keyword evidence="3" id="KW-0511">Multifunctional enzyme</keyword>
<evidence type="ECO:0000256" key="4">
    <source>
        <dbReference type="RuleBase" id="RU364078"/>
    </source>
</evidence>
<comment type="function">
    <text evidence="3">Catalyzes two sequential steps in the biosynthesis of coenzyme A. In the first step cysteine is conjugated to 4'-phosphopantothenate to form 4-phosphopantothenoylcysteine. In the second step the latter compound is decarboxylated to form 4'-phosphopantotheine.</text>
</comment>
<evidence type="ECO:0000259" key="6">
    <source>
        <dbReference type="Pfam" id="PF04127"/>
    </source>
</evidence>
<dbReference type="OrthoDB" id="9802554at2"/>
<keyword evidence="1 3" id="KW-0210">Decarboxylase</keyword>
<feature type="binding site" evidence="3">
    <location>
        <position position="338"/>
    </location>
    <ligand>
        <name>CTP</name>
        <dbReference type="ChEBI" id="CHEBI:37563"/>
    </ligand>
</feature>
<dbReference type="InterPro" id="IPR003382">
    <property type="entry name" value="Flavoprotein"/>
</dbReference>
<dbReference type="GO" id="GO:0071513">
    <property type="term" value="C:phosphopantothenoylcysteine decarboxylase complex"/>
    <property type="evidence" value="ECO:0007669"/>
    <property type="project" value="TreeGrafter"/>
</dbReference>
<dbReference type="GO" id="GO:0015937">
    <property type="term" value="P:coenzyme A biosynthetic process"/>
    <property type="evidence" value="ECO:0007669"/>
    <property type="project" value="UniProtKB-UniRule"/>
</dbReference>